<keyword evidence="8" id="KW-0965">Cell junction</keyword>
<evidence type="ECO:0000313" key="14">
    <source>
        <dbReference type="Proteomes" id="UP000695022"/>
    </source>
</evidence>
<name>A0ABM1F359_PRICU</name>
<evidence type="ECO:0000256" key="3">
    <source>
        <dbReference type="ARBA" id="ARBA00004651"/>
    </source>
</evidence>
<dbReference type="InterPro" id="IPR026858">
    <property type="entry name" value="Vezatin"/>
</dbReference>
<evidence type="ECO:0000256" key="4">
    <source>
        <dbReference type="ARBA" id="ARBA00007245"/>
    </source>
</evidence>
<keyword evidence="12" id="KW-0539">Nucleus</keyword>
<keyword evidence="7" id="KW-0812">Transmembrane</keyword>
<evidence type="ECO:0000256" key="1">
    <source>
        <dbReference type="ARBA" id="ARBA00004123"/>
    </source>
</evidence>
<evidence type="ECO:0000256" key="2">
    <source>
        <dbReference type="ARBA" id="ARBA00004536"/>
    </source>
</evidence>
<keyword evidence="14" id="KW-1185">Reference proteome</keyword>
<feature type="domain" description="Myosin-binding" evidence="13">
    <location>
        <begin position="146"/>
        <end position="265"/>
    </location>
</feature>
<evidence type="ECO:0000256" key="6">
    <source>
        <dbReference type="ARBA" id="ARBA00022475"/>
    </source>
</evidence>
<organism evidence="14 15">
    <name type="scientific">Priapulus caudatus</name>
    <name type="common">Priapulid worm</name>
    <dbReference type="NCBI Taxonomy" id="37621"/>
    <lineage>
        <taxon>Eukaryota</taxon>
        <taxon>Metazoa</taxon>
        <taxon>Ecdysozoa</taxon>
        <taxon>Scalidophora</taxon>
        <taxon>Priapulida</taxon>
        <taxon>Priapulimorpha</taxon>
        <taxon>Priapulimorphida</taxon>
        <taxon>Priapulidae</taxon>
        <taxon>Priapulus</taxon>
    </lineage>
</organism>
<evidence type="ECO:0000256" key="9">
    <source>
        <dbReference type="ARBA" id="ARBA00022989"/>
    </source>
</evidence>
<dbReference type="InterPro" id="IPR026859">
    <property type="entry name" value="Myosin-bd"/>
</dbReference>
<evidence type="ECO:0000256" key="12">
    <source>
        <dbReference type="ARBA" id="ARBA00023242"/>
    </source>
</evidence>
<dbReference type="Proteomes" id="UP000695022">
    <property type="component" value="Unplaced"/>
</dbReference>
<evidence type="ECO:0000256" key="10">
    <source>
        <dbReference type="ARBA" id="ARBA00023054"/>
    </source>
</evidence>
<dbReference type="RefSeq" id="XP_014678880.1">
    <property type="nucleotide sequence ID" value="XM_014823394.1"/>
</dbReference>
<dbReference type="Pfam" id="PF12632">
    <property type="entry name" value="Vezatin"/>
    <property type="match status" value="1"/>
</dbReference>
<evidence type="ECO:0000256" key="11">
    <source>
        <dbReference type="ARBA" id="ARBA00023136"/>
    </source>
</evidence>
<keyword evidence="10" id="KW-0175">Coiled coil</keyword>
<evidence type="ECO:0000256" key="8">
    <source>
        <dbReference type="ARBA" id="ARBA00022949"/>
    </source>
</evidence>
<evidence type="ECO:0000256" key="7">
    <source>
        <dbReference type="ARBA" id="ARBA00022692"/>
    </source>
</evidence>
<keyword evidence="6" id="KW-1003">Cell membrane</keyword>
<dbReference type="PANTHER" id="PTHR15989">
    <property type="entry name" value="VEZATIN"/>
    <property type="match status" value="1"/>
</dbReference>
<evidence type="ECO:0000256" key="5">
    <source>
        <dbReference type="ARBA" id="ARBA00018125"/>
    </source>
</evidence>
<keyword evidence="11" id="KW-0472">Membrane</keyword>
<comment type="subcellular location">
    <subcellularLocation>
        <location evidence="2">Cell junction</location>
        <location evidence="2">Adherens junction</location>
    </subcellularLocation>
    <subcellularLocation>
        <location evidence="3">Cell membrane</location>
        <topology evidence="3">Multi-pass membrane protein</topology>
    </subcellularLocation>
    <subcellularLocation>
        <location evidence="1">Nucleus</location>
    </subcellularLocation>
</comment>
<evidence type="ECO:0000313" key="15">
    <source>
        <dbReference type="RefSeq" id="XP_014678880.1"/>
    </source>
</evidence>
<proteinExistence type="inferred from homology"/>
<reference evidence="15" key="1">
    <citation type="submission" date="2025-08" db="UniProtKB">
        <authorList>
            <consortium name="RefSeq"/>
        </authorList>
    </citation>
    <scope>IDENTIFICATION</scope>
</reference>
<protein>
    <recommendedName>
        <fullName evidence="5">Vezatin</fullName>
    </recommendedName>
</protein>
<gene>
    <name evidence="15" type="primary">LOC106818719</name>
</gene>
<dbReference type="GeneID" id="106818719"/>
<evidence type="ECO:0000259" key="13">
    <source>
        <dbReference type="Pfam" id="PF12632"/>
    </source>
</evidence>
<comment type="similarity">
    <text evidence="4">Belongs to the vezatin family.</text>
</comment>
<sequence length="270" mass="31223">MADDSDEEVVFENSPLHNYLRDAGVADVASEVTQTQRRADVFRQEQETRGVSAARRRRKLRTLLASALPSANLEKDYREIDLEFFSLCVKWIFARRALEEDDCVFLESILPEEGEILHSCPNRAVRLLGFAVGTSALVVTMQRLFPTSWYPLLTIATATPFMLHETRQCWQLIRRRTAHRRNFQVLEGFVERREALKLLVRRCVRLIQERELISRGFTIISGQTPLARLEQSSGATHRQCPTLRSLLFETMRDLTLTFRLATAELILRYP</sequence>
<dbReference type="PANTHER" id="PTHR15989:SF5">
    <property type="entry name" value="VEZATIN"/>
    <property type="match status" value="1"/>
</dbReference>
<accession>A0ABM1F359</accession>
<keyword evidence="9" id="KW-1133">Transmembrane helix</keyword>